<evidence type="ECO:0000313" key="1">
    <source>
        <dbReference type="EMBL" id="KAJ5464389.1"/>
    </source>
</evidence>
<protein>
    <submittedName>
        <fullName evidence="1">Uncharacterized protein</fullName>
    </submittedName>
</protein>
<accession>A0AAD6CF93</accession>
<dbReference type="Proteomes" id="UP001213681">
    <property type="component" value="Unassembled WGS sequence"/>
</dbReference>
<gene>
    <name evidence="1" type="ORF">N7458_000075</name>
</gene>
<dbReference type="AlphaFoldDB" id="A0AAD6CF93"/>
<comment type="caution">
    <text evidence="1">The sequence shown here is derived from an EMBL/GenBank/DDBJ whole genome shotgun (WGS) entry which is preliminary data.</text>
</comment>
<dbReference type="GeneID" id="81593712"/>
<dbReference type="RefSeq" id="XP_056771236.1">
    <property type="nucleotide sequence ID" value="XM_056903469.1"/>
</dbReference>
<proteinExistence type="predicted"/>
<organism evidence="1 2">
    <name type="scientific">Penicillium daleae</name>
    <dbReference type="NCBI Taxonomy" id="63821"/>
    <lineage>
        <taxon>Eukaryota</taxon>
        <taxon>Fungi</taxon>
        <taxon>Dikarya</taxon>
        <taxon>Ascomycota</taxon>
        <taxon>Pezizomycotina</taxon>
        <taxon>Eurotiomycetes</taxon>
        <taxon>Eurotiomycetidae</taxon>
        <taxon>Eurotiales</taxon>
        <taxon>Aspergillaceae</taxon>
        <taxon>Penicillium</taxon>
    </lineage>
</organism>
<keyword evidence="2" id="KW-1185">Reference proteome</keyword>
<reference evidence="1" key="2">
    <citation type="journal article" date="2023" name="IMA Fungus">
        <title>Comparative genomic study of the Penicillium genus elucidates a diverse pangenome and 15 lateral gene transfer events.</title>
        <authorList>
            <person name="Petersen C."/>
            <person name="Sorensen T."/>
            <person name="Nielsen M.R."/>
            <person name="Sondergaard T.E."/>
            <person name="Sorensen J.L."/>
            <person name="Fitzpatrick D.A."/>
            <person name="Frisvad J.C."/>
            <person name="Nielsen K.L."/>
        </authorList>
    </citation>
    <scope>NUCLEOTIDE SEQUENCE</scope>
    <source>
        <strain evidence="1">IBT 16125</strain>
    </source>
</reference>
<evidence type="ECO:0000313" key="2">
    <source>
        <dbReference type="Proteomes" id="UP001213681"/>
    </source>
</evidence>
<reference evidence="1" key="1">
    <citation type="submission" date="2022-12" db="EMBL/GenBank/DDBJ databases">
        <authorList>
            <person name="Petersen C."/>
        </authorList>
    </citation>
    <scope>NUCLEOTIDE SEQUENCE</scope>
    <source>
        <strain evidence="1">IBT 16125</strain>
    </source>
</reference>
<sequence>MQKMRVDCCFLMSKTRWGRLHGKDAGVMYLDLTFHQPAKCKLSQATITMDFHETTNIENARLGHAEESSNLEVTEFFGPQTLTGEKRERLVSTTLEANPTVGIGAATLQGMRFARSSVVSYASRWHFEGSRFAPDSSPLGNDSRNSRYRRVVWHLQENELEKQAVQQNIVHSAVAFTHQSEPFYLDVKIEARLQRWHDRVKQILVCPPRNRKTCARATIHTSMRKAIDVDFAKLVSGLDKSMTEANLHPMTGGPFMSYN</sequence>
<name>A0AAD6CF93_9EURO</name>
<dbReference type="EMBL" id="JAPVEA010000001">
    <property type="protein sequence ID" value="KAJ5464389.1"/>
    <property type="molecule type" value="Genomic_DNA"/>
</dbReference>